<evidence type="ECO:0000259" key="4">
    <source>
        <dbReference type="PROSITE" id="PS50987"/>
    </source>
</evidence>
<evidence type="ECO:0000313" key="5">
    <source>
        <dbReference type="EMBL" id="SFF69882.1"/>
    </source>
</evidence>
<evidence type="ECO:0000256" key="1">
    <source>
        <dbReference type="ARBA" id="ARBA00023015"/>
    </source>
</evidence>
<dbReference type="PROSITE" id="PS50987">
    <property type="entry name" value="HTH_ARSR_2"/>
    <property type="match status" value="1"/>
</dbReference>
<organism evidence="5 6">
    <name type="scientific">Planifilum fulgidum</name>
    <dbReference type="NCBI Taxonomy" id="201973"/>
    <lineage>
        <taxon>Bacteria</taxon>
        <taxon>Bacillati</taxon>
        <taxon>Bacillota</taxon>
        <taxon>Bacilli</taxon>
        <taxon>Bacillales</taxon>
        <taxon>Thermoactinomycetaceae</taxon>
        <taxon>Planifilum</taxon>
    </lineage>
</organism>
<dbReference type="CDD" id="cd00090">
    <property type="entry name" value="HTH_ARSR"/>
    <property type="match status" value="1"/>
</dbReference>
<accession>A0A1I2KS60</accession>
<evidence type="ECO:0000256" key="2">
    <source>
        <dbReference type="ARBA" id="ARBA00023125"/>
    </source>
</evidence>
<dbReference type="AlphaFoldDB" id="A0A1I2KS60"/>
<protein>
    <submittedName>
        <fullName evidence="5">DNA-binding transcriptional regulator, ArsR family</fullName>
    </submittedName>
</protein>
<dbReference type="RefSeq" id="WP_092035660.1">
    <property type="nucleotide sequence ID" value="NZ_FOOK01000003.1"/>
</dbReference>
<dbReference type="PANTHER" id="PTHR33154">
    <property type="entry name" value="TRANSCRIPTIONAL REGULATOR, ARSR FAMILY"/>
    <property type="match status" value="1"/>
</dbReference>
<dbReference type="Pfam" id="PF01022">
    <property type="entry name" value="HTH_5"/>
    <property type="match status" value="1"/>
</dbReference>
<dbReference type="STRING" id="201973.SAMN04488025_1033"/>
<name>A0A1I2KS60_9BACL</name>
<dbReference type="Gene3D" id="1.10.10.10">
    <property type="entry name" value="Winged helix-like DNA-binding domain superfamily/Winged helix DNA-binding domain"/>
    <property type="match status" value="1"/>
</dbReference>
<keyword evidence="6" id="KW-1185">Reference proteome</keyword>
<proteinExistence type="predicted"/>
<dbReference type="InterPro" id="IPR011991">
    <property type="entry name" value="ArsR-like_HTH"/>
</dbReference>
<keyword evidence="1" id="KW-0805">Transcription regulation</keyword>
<reference evidence="5 6" key="1">
    <citation type="submission" date="2016-10" db="EMBL/GenBank/DDBJ databases">
        <authorList>
            <person name="de Groot N.N."/>
        </authorList>
    </citation>
    <scope>NUCLEOTIDE SEQUENCE [LARGE SCALE GENOMIC DNA]</scope>
    <source>
        <strain evidence="5 6">DSM 44945</strain>
    </source>
</reference>
<keyword evidence="3" id="KW-0804">Transcription</keyword>
<dbReference type="EMBL" id="FOOK01000003">
    <property type="protein sequence ID" value="SFF69882.1"/>
    <property type="molecule type" value="Genomic_DNA"/>
</dbReference>
<dbReference type="PANTHER" id="PTHR33154:SF33">
    <property type="entry name" value="TRANSCRIPTIONAL REPRESSOR SDPR"/>
    <property type="match status" value="1"/>
</dbReference>
<evidence type="ECO:0000313" key="6">
    <source>
        <dbReference type="Proteomes" id="UP000198661"/>
    </source>
</evidence>
<gene>
    <name evidence="5" type="ORF">SAMN04488025_1033</name>
</gene>
<dbReference type="Proteomes" id="UP000198661">
    <property type="component" value="Unassembled WGS sequence"/>
</dbReference>
<dbReference type="InterPro" id="IPR001845">
    <property type="entry name" value="HTH_ArsR_DNA-bd_dom"/>
</dbReference>
<evidence type="ECO:0000256" key="3">
    <source>
        <dbReference type="ARBA" id="ARBA00023163"/>
    </source>
</evidence>
<keyword evidence="2 5" id="KW-0238">DNA-binding</keyword>
<dbReference type="SMART" id="SM00418">
    <property type="entry name" value="HTH_ARSR"/>
    <property type="match status" value="1"/>
</dbReference>
<dbReference type="GO" id="GO:0003700">
    <property type="term" value="F:DNA-binding transcription factor activity"/>
    <property type="evidence" value="ECO:0007669"/>
    <property type="project" value="InterPro"/>
</dbReference>
<feature type="domain" description="HTH arsR-type" evidence="4">
    <location>
        <begin position="225"/>
        <end position="321"/>
    </location>
</feature>
<dbReference type="OrthoDB" id="2646147at2"/>
<dbReference type="SUPFAM" id="SSF46785">
    <property type="entry name" value="Winged helix' DNA-binding domain"/>
    <property type="match status" value="1"/>
</dbReference>
<dbReference type="GO" id="GO:0003677">
    <property type="term" value="F:DNA binding"/>
    <property type="evidence" value="ECO:0007669"/>
    <property type="project" value="UniProtKB-KW"/>
</dbReference>
<dbReference type="InterPro" id="IPR036390">
    <property type="entry name" value="WH_DNA-bd_sf"/>
</dbReference>
<dbReference type="InterPro" id="IPR036388">
    <property type="entry name" value="WH-like_DNA-bd_sf"/>
</dbReference>
<sequence>MGIRIEIDAAPAYELYPSLLAYLGKDKSLDRGPSWARQVRKGLDKELAEDLKSLGKPVAFSEPKRKFSDNPLFQLIWLLPPLIRDCPEDRSVSGFLRWLEGLSSGELYERAAERLPEGMFLPAGIGVVRDRAVSLLRRWDRQYLSRLDSAVWEHLQRDAERKRRRFDSLKPVELIEEATNGLWLSPAEKDVTVLLVPQVHCVPANLYERYKDLLFIQYPCELPSGEGNPPTSLLRMARSLADKNRLRILRYLSGGPRSFMEIVRHTGLAKSTVHHHMVSLRSAGLVRMMLEKERNEARYALRREVPDRLHGLLAEYLKGENRPSDPP</sequence>
<dbReference type="InterPro" id="IPR051081">
    <property type="entry name" value="HTH_MetalResp_TranReg"/>
</dbReference>